<feature type="compositionally biased region" description="Polar residues" evidence="1">
    <location>
        <begin position="1492"/>
        <end position="1505"/>
    </location>
</feature>
<feature type="domain" description="DUF7357" evidence="2">
    <location>
        <begin position="6"/>
        <end position="139"/>
    </location>
</feature>
<evidence type="ECO:0000313" key="3">
    <source>
        <dbReference type="EMBL" id="KAK0755133.1"/>
    </source>
</evidence>
<feature type="compositionally biased region" description="Acidic residues" evidence="1">
    <location>
        <begin position="1162"/>
        <end position="1176"/>
    </location>
</feature>
<feature type="compositionally biased region" description="Low complexity" evidence="1">
    <location>
        <begin position="564"/>
        <end position="588"/>
    </location>
</feature>
<feature type="compositionally biased region" description="Basic and acidic residues" evidence="1">
    <location>
        <begin position="1130"/>
        <end position="1158"/>
    </location>
</feature>
<feature type="compositionally biased region" description="Basic and acidic residues" evidence="1">
    <location>
        <begin position="1476"/>
        <end position="1491"/>
    </location>
</feature>
<feature type="compositionally biased region" description="Basic and acidic residues" evidence="1">
    <location>
        <begin position="1449"/>
        <end position="1460"/>
    </location>
</feature>
<evidence type="ECO:0000313" key="4">
    <source>
        <dbReference type="Proteomes" id="UP001172155"/>
    </source>
</evidence>
<gene>
    <name evidence="3" type="ORF">B0T18DRAFT_400731</name>
</gene>
<reference evidence="3" key="1">
    <citation type="submission" date="2023-06" db="EMBL/GenBank/DDBJ databases">
        <title>Genome-scale phylogeny and comparative genomics of the fungal order Sordariales.</title>
        <authorList>
            <consortium name="Lawrence Berkeley National Laboratory"/>
            <person name="Hensen N."/>
            <person name="Bonometti L."/>
            <person name="Westerberg I."/>
            <person name="Brannstrom I.O."/>
            <person name="Guillou S."/>
            <person name="Cros-Aarteil S."/>
            <person name="Calhoun S."/>
            <person name="Haridas S."/>
            <person name="Kuo A."/>
            <person name="Mondo S."/>
            <person name="Pangilinan J."/>
            <person name="Riley R."/>
            <person name="LaButti K."/>
            <person name="Andreopoulos B."/>
            <person name="Lipzen A."/>
            <person name="Chen C."/>
            <person name="Yanf M."/>
            <person name="Daum C."/>
            <person name="Ng V."/>
            <person name="Clum A."/>
            <person name="Steindorff A."/>
            <person name="Ohm R."/>
            <person name="Martin F."/>
            <person name="Silar P."/>
            <person name="Natvig D."/>
            <person name="Lalanne C."/>
            <person name="Gautier V."/>
            <person name="Ament-velasquez S.L."/>
            <person name="Kruys A."/>
            <person name="Hutchinson M.I."/>
            <person name="Powell A.J."/>
            <person name="Barry K."/>
            <person name="Miller A.N."/>
            <person name="Grigoriev I.V."/>
            <person name="Debuchy R."/>
            <person name="Gladieux P."/>
            <person name="Thoren M.H."/>
            <person name="Johannesson H."/>
        </authorList>
    </citation>
    <scope>NUCLEOTIDE SEQUENCE</scope>
    <source>
        <strain evidence="3">SMH3187-1</strain>
    </source>
</reference>
<feature type="compositionally biased region" description="Low complexity" evidence="1">
    <location>
        <begin position="1627"/>
        <end position="1667"/>
    </location>
</feature>
<feature type="compositionally biased region" description="Acidic residues" evidence="1">
    <location>
        <begin position="271"/>
        <end position="281"/>
    </location>
</feature>
<feature type="compositionally biased region" description="Basic residues" evidence="1">
    <location>
        <begin position="883"/>
        <end position="895"/>
    </location>
</feature>
<feature type="region of interest" description="Disordered" evidence="1">
    <location>
        <begin position="1290"/>
        <end position="1315"/>
    </location>
</feature>
<feature type="compositionally biased region" description="Polar residues" evidence="1">
    <location>
        <begin position="1806"/>
        <end position="1820"/>
    </location>
</feature>
<sequence length="1999" mass="218570">MKTNNLRLRLVIRRHALPEVRVVFSVQLEDDPTIASLLEQVNELVPLESNDWGLEDYTVELRDSDGHGFDCMHFQQVSAVLKNDEEIYIRPLVTEDRKKRRLSGRHQISTDGKHLIDGIAFGRPRLRTPRDRPPIQIPPLKRRRLADDDGEDNEEQDEDFAPLLLTEHGERHGEQRKRARISPSVRDAHEFQLPESEAGSYVSHEPHPGFYSPQQMDEEEYQSSAESVDYEHMEDDPEELDEELRFLGGQQDLDEEEHEGSLVDPAAEELSVADDDSEENDLAVNPANDADQEAEDLEADELDQVLRDLGRETAMVGDDVVDEVAGTKPAGFSELGLKTLDKITALRAAFPTASASYCERVLQRCGGDEKKAYKKMTGPHDAKLTLREMRAHYRRLQADNLAPRHDDVDADDAEDSQDSDAESVDSLVKHYDQYGFPAGSIMDGTASTHMVTALRMFGQDVKQPVHLRFEEDVDTSASSRTVAGNAQPKANEPTTGQPAPEESQPAKSLSLLDDQMDDSTPDEDFQAMSGNSSSSSDPDSSDSDSGPEVASSKKKPGRRDGANSVDEGSSSTSSSGSDSSSDSDSGSGLEVAPSKKTSRHRGRAKKVNGHEEDSSSSSDSDSDSSSSSGSDSDEDNSSDDSDSSEDNYHAFGGNIYEKPYSSAGSSDSDSSSVNSSSESEQEPVRKKAKTHASSASKETVSAPLSASVAVEKPAPPAPPAETDKPRPGEGTTATQRRNARRREAAKAKKAAARDVALGVSGTADFEAKKAALLQSLALLDESPMDVVSGPSAGGQQDATSASSQRKSKADEGQIRSNLLKNVRVVPTTRLESTKTPAPQPEAETSEDWRQKVNYRAVECCEEDVELSEPPFPFVQRWDPQQRKGWKNKRDNKRKMQGQDYQDEDSTMSTKKTRRHEHDDYDNSYYEDSYFTTGHQTDNDVTLNYDDEVLPDERIHDPSHVYLDEDLPCIPDDMSALPVLHAGDAKPGMVITWKQLLMSKATNWQPQMLSLVGLVDEVFDSACFRVQLAKRDRNLDRGEKTYDEDGNRVYDKFEVPEMDEDLEDGAEEGYRTLEFDDLLEPRVLRSVDEEVQAAGEVEAAREREPEQGDDESQPPASKPLEREDSDQTTTLDHEAPSQDEPSQDKADEMELDEPVEKPAQEQLAEEQVAEPVVEEQSADLVMEEHVVEEQSAEEQVIEQQPVEQNVAEAQVKEQPVEEQVVEEQIADQQDLEQNTIPETSQPDINQMIVKEQVVGQIAETAIPEASQETTIAKEGAVVAENILEETTIPASNPANDLVETDDTNGSMIPETLRTNPKDMDMAQDSLILETSQASTTEPQAAQVQTDMGMSISEDRRLEISQLINDAGFRRDIDLSIGTGIGYVQVSGNIGSPLSKPVSVRDLLNSVGESEPSISRESLPLESRSQNVALELTPSPVLSKGDAQEPAPQEAPKEDVSREAAREVSQAVLPAPPPPAVPKEDAAQSAVWEDKVSQAESEPAVSSQVASQDDGPQGAASQELPKQDLQASTNSDIFASQSQIMLEPFHGFSDDDGDPDTPRVAYLKLTLPPSDTGSVPSGRQPDPGYGTEGNDGMDYEADEPVPDSPSPALSHMERETTPVRLTAAQDAISPASSSGSSMDSFPSLRTLSQQAKGRRASSAASQAPQSEVAADLECNEAMKQLDNGENSEGEDDPFGHGPSEHDMSELDEDSEEDDSESEAEENRLIGDELDDEEPIHSAVESDVEDSYHQEELRIKKEASGQGLKRAPSSLAQELVAKPIEKPRLRSLSPKKLAPKKVSPKKVAPKPVTLSSTLNKGLPSFNQRMMKPSPPLAQPARLAGLPDNVTQRKPMPKQDSRTSPQKPASLSAHAMLNRPAMQQKAALVKSEKSLKSGHLPPRPRLPKARISNGMSAPHGGSQVDCIVIDSSEPEPVEDYADDSVDETFDPSLPTGNRVNTKHKSRPSISGSRSMAPLSDAHNRHNARSSLGEVLRNSKKGGLYRYP</sequence>
<feature type="compositionally biased region" description="Acidic residues" evidence="1">
    <location>
        <begin position="232"/>
        <end position="242"/>
    </location>
</feature>
<dbReference type="InterPro" id="IPR055781">
    <property type="entry name" value="DUF7357"/>
</dbReference>
<organism evidence="3 4">
    <name type="scientific">Schizothecium vesticola</name>
    <dbReference type="NCBI Taxonomy" id="314040"/>
    <lineage>
        <taxon>Eukaryota</taxon>
        <taxon>Fungi</taxon>
        <taxon>Dikarya</taxon>
        <taxon>Ascomycota</taxon>
        <taxon>Pezizomycotina</taxon>
        <taxon>Sordariomycetes</taxon>
        <taxon>Sordariomycetidae</taxon>
        <taxon>Sordariales</taxon>
        <taxon>Schizotheciaceae</taxon>
        <taxon>Schizothecium</taxon>
    </lineage>
</organism>
<feature type="compositionally biased region" description="Polar residues" evidence="1">
    <location>
        <begin position="1523"/>
        <end position="1538"/>
    </location>
</feature>
<feature type="region of interest" description="Disordered" evidence="1">
    <location>
        <begin position="1222"/>
        <end position="1243"/>
    </location>
</feature>
<feature type="compositionally biased region" description="Acidic residues" evidence="1">
    <location>
        <begin position="148"/>
        <end position="160"/>
    </location>
</feature>
<feature type="region of interest" description="Disordered" evidence="1">
    <location>
        <begin position="396"/>
        <end position="424"/>
    </location>
</feature>
<feature type="compositionally biased region" description="Low complexity" evidence="1">
    <location>
        <begin position="615"/>
        <end position="630"/>
    </location>
</feature>
<feature type="compositionally biased region" description="Acidic residues" evidence="1">
    <location>
        <begin position="514"/>
        <end position="525"/>
    </location>
</feature>
<feature type="region of interest" description="Disordered" evidence="1">
    <location>
        <begin position="871"/>
        <end position="922"/>
    </location>
</feature>
<name>A0AA40FC84_9PEZI</name>
<feature type="compositionally biased region" description="Polar residues" evidence="1">
    <location>
        <begin position="793"/>
        <end position="804"/>
    </location>
</feature>
<evidence type="ECO:0000259" key="2">
    <source>
        <dbReference type="Pfam" id="PF24054"/>
    </source>
</evidence>
<feature type="region of interest" description="Disordered" evidence="1">
    <location>
        <begin position="1433"/>
        <end position="1999"/>
    </location>
</feature>
<protein>
    <recommendedName>
        <fullName evidence="2">DUF7357 domain-containing protein</fullName>
    </recommendedName>
</protein>
<proteinExistence type="predicted"/>
<feature type="region of interest" description="Disordered" evidence="1">
    <location>
        <begin position="1092"/>
        <end position="1177"/>
    </location>
</feature>
<feature type="compositionally biased region" description="Polar residues" evidence="1">
    <location>
        <begin position="475"/>
        <end position="484"/>
    </location>
</feature>
<dbReference type="Pfam" id="PF24054">
    <property type="entry name" value="DUF7357"/>
    <property type="match status" value="1"/>
</dbReference>
<feature type="compositionally biased region" description="Acidic residues" evidence="1">
    <location>
        <begin position="631"/>
        <end position="645"/>
    </location>
</feature>
<feature type="region of interest" description="Disordered" evidence="1">
    <location>
        <begin position="472"/>
        <end position="762"/>
    </location>
</feature>
<feature type="region of interest" description="Disordered" evidence="1">
    <location>
        <begin position="784"/>
        <end position="847"/>
    </location>
</feature>
<feature type="compositionally biased region" description="Basic residues" evidence="1">
    <location>
        <begin position="1790"/>
        <end position="1801"/>
    </location>
</feature>
<dbReference type="Proteomes" id="UP001172155">
    <property type="component" value="Unassembled WGS sequence"/>
</dbReference>
<feature type="compositionally biased region" description="Polar residues" evidence="1">
    <location>
        <begin position="1230"/>
        <end position="1243"/>
    </location>
</feature>
<feature type="region of interest" description="Disordered" evidence="1">
    <location>
        <begin position="122"/>
        <end position="298"/>
    </location>
</feature>
<feature type="compositionally biased region" description="Acidic residues" evidence="1">
    <location>
        <begin position="408"/>
        <end position="423"/>
    </location>
</feature>
<accession>A0AA40FC84</accession>
<feature type="compositionally biased region" description="Acidic residues" evidence="1">
    <location>
        <begin position="1589"/>
        <end position="1599"/>
    </location>
</feature>
<feature type="compositionally biased region" description="Basic residues" evidence="1">
    <location>
        <begin position="596"/>
        <end position="607"/>
    </location>
</feature>
<feature type="compositionally biased region" description="Low complexity" evidence="1">
    <location>
        <begin position="661"/>
        <end position="678"/>
    </location>
</feature>
<evidence type="ECO:0000256" key="1">
    <source>
        <dbReference type="SAM" id="MobiDB-lite"/>
    </source>
</evidence>
<feature type="compositionally biased region" description="Acidic residues" evidence="1">
    <location>
        <begin position="1924"/>
        <end position="1941"/>
    </location>
</feature>
<dbReference type="EMBL" id="JAUKUD010000001">
    <property type="protein sequence ID" value="KAK0755133.1"/>
    <property type="molecule type" value="Genomic_DNA"/>
</dbReference>
<feature type="compositionally biased region" description="Basic and acidic residues" evidence="1">
    <location>
        <begin position="1743"/>
        <end position="1756"/>
    </location>
</feature>
<comment type="caution">
    <text evidence="3">The sequence shown here is derived from an EMBL/GenBank/DDBJ whole genome shotgun (WGS) entry which is preliminary data.</text>
</comment>
<feature type="compositionally biased region" description="Acidic residues" evidence="1">
    <location>
        <begin position="1703"/>
        <end position="1717"/>
    </location>
</feature>
<keyword evidence="4" id="KW-1185">Reference proteome</keyword>